<protein>
    <submittedName>
        <fullName evidence="1">Uncharacterized protein</fullName>
    </submittedName>
</protein>
<dbReference type="EMBL" id="BSYO01000021">
    <property type="protein sequence ID" value="GMH19662.1"/>
    <property type="molecule type" value="Genomic_DNA"/>
</dbReference>
<dbReference type="AlphaFoldDB" id="A0AAD3XVZ9"/>
<sequence length="68" mass="8394">MVSILQRGRELCNRVIWQSANHRRNKLNEDPLLLELYDHWMLPQYRQFFMSRPGVNQSTRSVDIRHWR</sequence>
<gene>
    <name evidence="1" type="ORF">Nepgr_021503</name>
</gene>
<reference evidence="1" key="1">
    <citation type="submission" date="2023-05" db="EMBL/GenBank/DDBJ databases">
        <title>Nepenthes gracilis genome sequencing.</title>
        <authorList>
            <person name="Fukushima K."/>
        </authorList>
    </citation>
    <scope>NUCLEOTIDE SEQUENCE</scope>
    <source>
        <strain evidence="1">SING2019-196</strain>
    </source>
</reference>
<organism evidence="1 2">
    <name type="scientific">Nepenthes gracilis</name>
    <name type="common">Slender pitcher plant</name>
    <dbReference type="NCBI Taxonomy" id="150966"/>
    <lineage>
        <taxon>Eukaryota</taxon>
        <taxon>Viridiplantae</taxon>
        <taxon>Streptophyta</taxon>
        <taxon>Embryophyta</taxon>
        <taxon>Tracheophyta</taxon>
        <taxon>Spermatophyta</taxon>
        <taxon>Magnoliopsida</taxon>
        <taxon>eudicotyledons</taxon>
        <taxon>Gunneridae</taxon>
        <taxon>Pentapetalae</taxon>
        <taxon>Caryophyllales</taxon>
        <taxon>Nepenthaceae</taxon>
        <taxon>Nepenthes</taxon>
    </lineage>
</organism>
<evidence type="ECO:0000313" key="2">
    <source>
        <dbReference type="Proteomes" id="UP001279734"/>
    </source>
</evidence>
<accession>A0AAD3XVZ9</accession>
<keyword evidence="2" id="KW-1185">Reference proteome</keyword>
<evidence type="ECO:0000313" key="1">
    <source>
        <dbReference type="EMBL" id="GMH19662.1"/>
    </source>
</evidence>
<proteinExistence type="predicted"/>
<comment type="caution">
    <text evidence="1">The sequence shown here is derived from an EMBL/GenBank/DDBJ whole genome shotgun (WGS) entry which is preliminary data.</text>
</comment>
<name>A0AAD3XVZ9_NEPGR</name>
<dbReference type="Proteomes" id="UP001279734">
    <property type="component" value="Unassembled WGS sequence"/>
</dbReference>